<dbReference type="STRING" id="272123.Anacy_4534"/>
<gene>
    <name evidence="10" type="ordered locus">Anacy_4534</name>
</gene>
<evidence type="ECO:0000256" key="6">
    <source>
        <dbReference type="SAM" id="Coils"/>
    </source>
</evidence>
<organism evidence="10 11">
    <name type="scientific">Anabaena cylindrica (strain ATCC 27899 / PCC 7122)</name>
    <dbReference type="NCBI Taxonomy" id="272123"/>
    <lineage>
        <taxon>Bacteria</taxon>
        <taxon>Bacillati</taxon>
        <taxon>Cyanobacteriota</taxon>
        <taxon>Cyanophyceae</taxon>
        <taxon>Nostocales</taxon>
        <taxon>Nostocaceae</taxon>
        <taxon>Anabaena</taxon>
    </lineage>
</organism>
<dbReference type="SUPFAM" id="SSF55785">
    <property type="entry name" value="PYP-like sensor domain (PAS domain)"/>
    <property type="match status" value="1"/>
</dbReference>
<dbReference type="InterPro" id="IPR003661">
    <property type="entry name" value="HisK_dim/P_dom"/>
</dbReference>
<dbReference type="NCBIfam" id="TIGR00229">
    <property type="entry name" value="sensory_box"/>
    <property type="match status" value="1"/>
</dbReference>
<evidence type="ECO:0000256" key="3">
    <source>
        <dbReference type="ARBA" id="ARBA00022553"/>
    </source>
</evidence>
<dbReference type="PROSITE" id="PS50112">
    <property type="entry name" value="PAS"/>
    <property type="match status" value="1"/>
</dbReference>
<dbReference type="AlphaFoldDB" id="K9ZM74"/>
<dbReference type="Pfam" id="PF02518">
    <property type="entry name" value="HATPase_c"/>
    <property type="match status" value="1"/>
</dbReference>
<dbReference type="InterPro" id="IPR036890">
    <property type="entry name" value="HATPase_C_sf"/>
</dbReference>
<keyword evidence="4 10" id="KW-0808">Transferase</keyword>
<sequence>MSNQSPDEEIAFLRQRVAGLEKVLEHHHQLQQELEECKQAKAGLEKDLQKMEEQSSLFKMILEATLDWVFVKDKNYRYLLVNQTVANSLGKTIEEMLGKDDIELGTSAEIVFGNPDKKIRGFRTDDQLVLSGETIHNPYDPAPDHDGNLYILDTRKIPLRNTKGEIFAMLGVSRDVTDRHRAEEELRKSETQLRQRTLELEATLQKLQCTQSQLIQSEKMSSLGQLVAGVAHEINNPVNFIFGNLIHADKYTQDLLNLLELYQINYPHPVSEIHEQTQLMELEFLKEDLPNLISSMTIGAERIQQIVDSLRTFSHLDQAELKPTNIHDGINSALMLLKHRFNNQSHISKIAIIKEYSNLPLIECFPGQLNQVFMNILVNAIDALEGIGSQNSRLPIPEPKIHISTHVSNSDYVTICIADNGLGMSAEIQQRVFDPFYTTKPVGKGTGLGLYISYQIIHEQHNGSLKCISSPGKGTEFVIEIPIRQTQSKSSI</sequence>
<keyword evidence="11" id="KW-1185">Reference proteome</keyword>
<dbReference type="InterPro" id="IPR004358">
    <property type="entry name" value="Sig_transdc_His_kin-like_C"/>
</dbReference>
<dbReference type="PROSITE" id="PS50109">
    <property type="entry name" value="HIS_KIN"/>
    <property type="match status" value="1"/>
</dbReference>
<dbReference type="KEGG" id="acy:Anacy_4534"/>
<dbReference type="InterPro" id="IPR005467">
    <property type="entry name" value="His_kinase_dom"/>
</dbReference>
<evidence type="ECO:0000259" key="9">
    <source>
        <dbReference type="PROSITE" id="PS50113"/>
    </source>
</evidence>
<feature type="domain" description="PAC" evidence="9">
    <location>
        <begin position="133"/>
        <end position="188"/>
    </location>
</feature>
<accession>K9ZM74</accession>
<feature type="domain" description="PAS" evidence="8">
    <location>
        <begin position="54"/>
        <end position="102"/>
    </location>
</feature>
<dbReference type="EMBL" id="CP003659">
    <property type="protein sequence ID" value="AFZ59889.1"/>
    <property type="molecule type" value="Genomic_DNA"/>
</dbReference>
<keyword evidence="5" id="KW-0902">Two-component regulatory system</keyword>
<dbReference type="PANTHER" id="PTHR43065">
    <property type="entry name" value="SENSOR HISTIDINE KINASE"/>
    <property type="match status" value="1"/>
</dbReference>
<dbReference type="InterPro" id="IPR003594">
    <property type="entry name" value="HATPase_dom"/>
</dbReference>
<dbReference type="SUPFAM" id="SSF47384">
    <property type="entry name" value="Homodimeric domain of signal transducing histidine kinase"/>
    <property type="match status" value="1"/>
</dbReference>
<dbReference type="CDD" id="cd00082">
    <property type="entry name" value="HisKA"/>
    <property type="match status" value="1"/>
</dbReference>
<dbReference type="RefSeq" id="WP_015216505.1">
    <property type="nucleotide sequence ID" value="NC_019771.1"/>
</dbReference>
<dbReference type="eggNOG" id="COG4191">
    <property type="taxonomic scope" value="Bacteria"/>
</dbReference>
<dbReference type="InterPro" id="IPR036097">
    <property type="entry name" value="HisK_dim/P_sf"/>
</dbReference>
<dbReference type="SUPFAM" id="SSF55874">
    <property type="entry name" value="ATPase domain of HSP90 chaperone/DNA topoisomerase II/histidine kinase"/>
    <property type="match status" value="1"/>
</dbReference>
<dbReference type="PATRIC" id="fig|272123.3.peg.4938"/>
<dbReference type="SMART" id="SM00387">
    <property type="entry name" value="HATPase_c"/>
    <property type="match status" value="1"/>
</dbReference>
<proteinExistence type="predicted"/>
<dbReference type="InterPro" id="IPR013656">
    <property type="entry name" value="PAS_4"/>
</dbReference>
<dbReference type="InterPro" id="IPR000014">
    <property type="entry name" value="PAS"/>
</dbReference>
<dbReference type="InterPro" id="IPR035965">
    <property type="entry name" value="PAS-like_dom_sf"/>
</dbReference>
<dbReference type="Gene3D" id="3.30.565.10">
    <property type="entry name" value="Histidine kinase-like ATPase, C-terminal domain"/>
    <property type="match status" value="1"/>
</dbReference>
<comment type="catalytic activity">
    <reaction evidence="1">
        <text>ATP + protein L-histidine = ADP + protein N-phospho-L-histidine.</text>
        <dbReference type="EC" id="2.7.13.3"/>
    </reaction>
</comment>
<evidence type="ECO:0000256" key="2">
    <source>
        <dbReference type="ARBA" id="ARBA00012438"/>
    </source>
</evidence>
<dbReference type="Gene3D" id="3.30.450.20">
    <property type="entry name" value="PAS domain"/>
    <property type="match status" value="1"/>
</dbReference>
<protein>
    <recommendedName>
        <fullName evidence="2">histidine kinase</fullName>
        <ecNumber evidence="2">2.7.13.3</ecNumber>
    </recommendedName>
</protein>
<dbReference type="Gene3D" id="1.10.287.130">
    <property type="match status" value="1"/>
</dbReference>
<keyword evidence="6" id="KW-0175">Coiled coil</keyword>
<dbReference type="PANTHER" id="PTHR43065:SF50">
    <property type="entry name" value="HISTIDINE KINASE"/>
    <property type="match status" value="1"/>
</dbReference>
<dbReference type="InterPro" id="IPR000700">
    <property type="entry name" value="PAS-assoc_C"/>
</dbReference>
<dbReference type="EC" id="2.7.13.3" evidence="2"/>
<dbReference type="GO" id="GO:0000155">
    <property type="term" value="F:phosphorelay sensor kinase activity"/>
    <property type="evidence" value="ECO:0007669"/>
    <property type="project" value="InterPro"/>
</dbReference>
<reference evidence="11" key="1">
    <citation type="journal article" date="2013" name="Proc. Natl. Acad. Sci. U.S.A.">
        <title>Improving the coverage of the cyanobacterial phylum using diversity-driven genome sequencing.</title>
        <authorList>
            <person name="Shih P.M."/>
            <person name="Wu D."/>
            <person name="Latifi A."/>
            <person name="Axen S.D."/>
            <person name="Fewer D.P."/>
            <person name="Talla E."/>
            <person name="Calteau A."/>
            <person name="Cai F."/>
            <person name="Tandeau de Marsac N."/>
            <person name="Rippka R."/>
            <person name="Herdman M."/>
            <person name="Sivonen K."/>
            <person name="Coursin T."/>
            <person name="Laurent T."/>
            <person name="Goodwin L."/>
            <person name="Nolan M."/>
            <person name="Davenport K.W."/>
            <person name="Han C.S."/>
            <person name="Rubin E.M."/>
            <person name="Eisen J.A."/>
            <person name="Woyke T."/>
            <person name="Gugger M."/>
            <person name="Kerfeld C.A."/>
        </authorList>
    </citation>
    <scope>NUCLEOTIDE SEQUENCE [LARGE SCALE GENOMIC DNA]</scope>
    <source>
        <strain evidence="11">ATCC 27899 / PCC 7122</strain>
    </source>
</reference>
<evidence type="ECO:0000259" key="7">
    <source>
        <dbReference type="PROSITE" id="PS50109"/>
    </source>
</evidence>
<evidence type="ECO:0000313" key="10">
    <source>
        <dbReference type="EMBL" id="AFZ59889.1"/>
    </source>
</evidence>
<evidence type="ECO:0000256" key="4">
    <source>
        <dbReference type="ARBA" id="ARBA00022777"/>
    </source>
</evidence>
<evidence type="ECO:0000313" key="11">
    <source>
        <dbReference type="Proteomes" id="UP000010474"/>
    </source>
</evidence>
<keyword evidence="3" id="KW-0597">Phosphoprotein</keyword>
<dbReference type="PRINTS" id="PR00344">
    <property type="entry name" value="BCTRLSENSOR"/>
</dbReference>
<dbReference type="OrthoDB" id="442998at2"/>
<keyword evidence="4 10" id="KW-0418">Kinase</keyword>
<evidence type="ECO:0000256" key="1">
    <source>
        <dbReference type="ARBA" id="ARBA00000085"/>
    </source>
</evidence>
<dbReference type="PROSITE" id="PS50113">
    <property type="entry name" value="PAC"/>
    <property type="match status" value="1"/>
</dbReference>
<name>K9ZM74_ANACC</name>
<dbReference type="Proteomes" id="UP000010474">
    <property type="component" value="Chromosome"/>
</dbReference>
<feature type="coiled-coil region" evidence="6">
    <location>
        <begin position="20"/>
        <end position="54"/>
    </location>
</feature>
<dbReference type="HOGENOM" id="CLU_000445_114_39_3"/>
<evidence type="ECO:0000259" key="8">
    <source>
        <dbReference type="PROSITE" id="PS50112"/>
    </source>
</evidence>
<evidence type="ECO:0000256" key="5">
    <source>
        <dbReference type="ARBA" id="ARBA00023012"/>
    </source>
</evidence>
<feature type="domain" description="Histidine kinase" evidence="7">
    <location>
        <begin position="229"/>
        <end position="485"/>
    </location>
</feature>
<dbReference type="Pfam" id="PF08448">
    <property type="entry name" value="PAS_4"/>
    <property type="match status" value="1"/>
</dbReference>